<accession>A0ACC1P020</accession>
<sequence length="331" mass="36719">MSGEKNPGGDVMHVMHGIVPSSDLHNSAEEYTKHNDNRMPRIARWASFQEDSLISESNLLENEEYLEQQHESSTSNCNSTGFDGSSANTYETTTNDSNEVSTKLHGSISPEKTASNTGDFHLRVDHEMALPPLVVEAPVQYVASLPGKKIRDKAAKALNIWLKVGEQDLSQITDVVGLLHSASLVLDDVEDGSSCRRGKPAAHTIFGQAQAINSAGFQINKALLEVMKLGDPRCMAIFSEEMENLYVGQAYDLYWTFNSQRPTFKEYIAMVDHKTGALFNMLVKLMAAKSTAISEPNPDLFNLVILLGRFFQIRDDYMNLTSDDKNGTKQH</sequence>
<keyword evidence="2" id="KW-1185">Reference proteome</keyword>
<reference evidence="1" key="1">
    <citation type="submission" date="2022-08" db="EMBL/GenBank/DDBJ databases">
        <title>Genome Sequence of Lecanicillium fungicola.</title>
        <authorList>
            <person name="Buettner E."/>
        </authorList>
    </citation>
    <scope>NUCLEOTIDE SEQUENCE</scope>
    <source>
        <strain evidence="1">Babe33</strain>
    </source>
</reference>
<dbReference type="Proteomes" id="UP001143910">
    <property type="component" value="Unassembled WGS sequence"/>
</dbReference>
<gene>
    <name evidence="1" type="ORF">NQ176_g217</name>
</gene>
<proteinExistence type="predicted"/>
<comment type="caution">
    <text evidence="1">The sequence shown here is derived from an EMBL/GenBank/DDBJ whole genome shotgun (WGS) entry which is preliminary data.</text>
</comment>
<organism evidence="1 2">
    <name type="scientific">Zarea fungicola</name>
    <dbReference type="NCBI Taxonomy" id="93591"/>
    <lineage>
        <taxon>Eukaryota</taxon>
        <taxon>Fungi</taxon>
        <taxon>Dikarya</taxon>
        <taxon>Ascomycota</taxon>
        <taxon>Pezizomycotina</taxon>
        <taxon>Sordariomycetes</taxon>
        <taxon>Hypocreomycetidae</taxon>
        <taxon>Hypocreales</taxon>
        <taxon>Cordycipitaceae</taxon>
        <taxon>Zarea</taxon>
    </lineage>
</organism>
<name>A0ACC1P020_9HYPO</name>
<dbReference type="EMBL" id="JANJQO010000007">
    <property type="protein sequence ID" value="KAJ2984086.1"/>
    <property type="molecule type" value="Genomic_DNA"/>
</dbReference>
<evidence type="ECO:0000313" key="1">
    <source>
        <dbReference type="EMBL" id="KAJ2984086.1"/>
    </source>
</evidence>
<evidence type="ECO:0000313" key="2">
    <source>
        <dbReference type="Proteomes" id="UP001143910"/>
    </source>
</evidence>
<protein>
    <submittedName>
        <fullName evidence="1">Uncharacterized protein</fullName>
    </submittedName>
</protein>